<dbReference type="InterPro" id="IPR050557">
    <property type="entry name" value="RTX_toxin/Mannuronan_C5-epim"/>
</dbReference>
<evidence type="ECO:0000313" key="5">
    <source>
        <dbReference type="Proteomes" id="UP001596087"/>
    </source>
</evidence>
<dbReference type="EMBL" id="JBHSKD010000002">
    <property type="protein sequence ID" value="MFC5175188.1"/>
    <property type="molecule type" value="Genomic_DNA"/>
</dbReference>
<name>A0ABW0BD44_9ACTN</name>
<dbReference type="RefSeq" id="WP_378585560.1">
    <property type="nucleotide sequence ID" value="NZ_JBHSKD010000002.1"/>
</dbReference>
<gene>
    <name evidence="4" type="ORF">ACFPGP_00810</name>
</gene>
<dbReference type="PRINTS" id="PR00313">
    <property type="entry name" value="CABNDNGRPT"/>
</dbReference>
<dbReference type="PANTHER" id="PTHR38340">
    <property type="entry name" value="S-LAYER PROTEIN"/>
    <property type="match status" value="1"/>
</dbReference>
<protein>
    <submittedName>
        <fullName evidence="4">Calcium-binding protein</fullName>
    </submittedName>
</protein>
<dbReference type="Gene3D" id="2.150.10.10">
    <property type="entry name" value="Serralysin-like metalloprotease, C-terminal"/>
    <property type="match status" value="1"/>
</dbReference>
<organism evidence="4 5">
    <name type="scientific">Nocardioides taihuensis</name>
    <dbReference type="NCBI Taxonomy" id="1835606"/>
    <lineage>
        <taxon>Bacteria</taxon>
        <taxon>Bacillati</taxon>
        <taxon>Actinomycetota</taxon>
        <taxon>Actinomycetes</taxon>
        <taxon>Propionibacteriales</taxon>
        <taxon>Nocardioidaceae</taxon>
        <taxon>Nocardioides</taxon>
    </lineage>
</organism>
<feature type="signal peptide" evidence="3">
    <location>
        <begin position="1"/>
        <end position="30"/>
    </location>
</feature>
<proteinExistence type="predicted"/>
<evidence type="ECO:0000256" key="3">
    <source>
        <dbReference type="SAM" id="SignalP"/>
    </source>
</evidence>
<dbReference type="InterPro" id="IPR001343">
    <property type="entry name" value="Hemolysn_Ca-bd"/>
</dbReference>
<evidence type="ECO:0000313" key="4">
    <source>
        <dbReference type="EMBL" id="MFC5175188.1"/>
    </source>
</evidence>
<sequence length="571" mass="55774">MFDSLRGGRLLAAAATAALVLTTTTPHASAATATVKASVRKGVLTVTGTAYPDVVSVRLRQGDPSTLEVDLGADGTADYAFDRSLFSSIMVAGAGGADRLAADSSNGAFTDTEATTLDGGDGGDTLIGTFATERLLGGAGDDLLSGGVGSDVVAGGDGADTITWEPGGGSDTVDAGAGTDRLQFQASNASEAVALAATAAGHVRLTRDIASVSLDLVGVEAVDLRLLGGTDSVSAGDLHGTGVTTVTTDLAGPTGDDGSTDELAVPPGVVVGREGDAAVVDGLGARFLVGNGGAGDRVHVVGTSAPGEPVTVAGTSSADTVTAGSDGTDVLVQGATPGLELRLTATDRLAVLMGGGDDSYATLGSVSGLVALDVDGGAGADSLAGGTGPESLRGGDGDDVIRWAPGGGSDAVDGGNGDDHLSFSCANIGETLDLSAEPDGHVRLARDIGAAVLDVVGIEVANLRLLGGSDQVLVDDLTGTGLALVDADLTDASGAPDGQADEVVLFGTTNGDQVTVAADNGAVVAQGLHPTVRVSGTDPSLDQLTVYGMRGDDSVTASPDAASLIQLALFP</sequence>
<reference evidence="5" key="1">
    <citation type="journal article" date="2019" name="Int. J. Syst. Evol. Microbiol.">
        <title>The Global Catalogue of Microorganisms (GCM) 10K type strain sequencing project: providing services to taxonomists for standard genome sequencing and annotation.</title>
        <authorList>
            <consortium name="The Broad Institute Genomics Platform"/>
            <consortium name="The Broad Institute Genome Sequencing Center for Infectious Disease"/>
            <person name="Wu L."/>
            <person name="Ma J."/>
        </authorList>
    </citation>
    <scope>NUCLEOTIDE SEQUENCE [LARGE SCALE GENOMIC DNA]</scope>
    <source>
        <strain evidence="5">DFY41</strain>
    </source>
</reference>
<dbReference type="InterPro" id="IPR011049">
    <property type="entry name" value="Serralysin-like_metalloprot_C"/>
</dbReference>
<evidence type="ECO:0000256" key="1">
    <source>
        <dbReference type="ARBA" id="ARBA00004613"/>
    </source>
</evidence>
<accession>A0ABW0BD44</accession>
<keyword evidence="5" id="KW-1185">Reference proteome</keyword>
<comment type="caution">
    <text evidence="4">The sequence shown here is derived from an EMBL/GenBank/DDBJ whole genome shotgun (WGS) entry which is preliminary data.</text>
</comment>
<dbReference type="SUPFAM" id="SSF51120">
    <property type="entry name" value="beta-Roll"/>
    <property type="match status" value="2"/>
</dbReference>
<dbReference type="PANTHER" id="PTHR38340:SF1">
    <property type="entry name" value="S-LAYER PROTEIN"/>
    <property type="match status" value="1"/>
</dbReference>
<keyword evidence="3" id="KW-0732">Signal</keyword>
<evidence type="ECO:0000256" key="2">
    <source>
        <dbReference type="ARBA" id="ARBA00022525"/>
    </source>
</evidence>
<dbReference type="Proteomes" id="UP001596087">
    <property type="component" value="Unassembled WGS sequence"/>
</dbReference>
<dbReference type="Pfam" id="PF00353">
    <property type="entry name" value="HemolysinCabind"/>
    <property type="match status" value="3"/>
</dbReference>
<comment type="subcellular location">
    <subcellularLocation>
        <location evidence="1">Secreted</location>
    </subcellularLocation>
</comment>
<keyword evidence="2" id="KW-0964">Secreted</keyword>
<feature type="chain" id="PRO_5047185791" evidence="3">
    <location>
        <begin position="31"/>
        <end position="571"/>
    </location>
</feature>